<evidence type="ECO:0000313" key="3">
    <source>
        <dbReference type="Proteomes" id="UP001145072"/>
    </source>
</evidence>
<sequence length="64" mass="7131">MIFITILLCMVFGYYFVTYLIKALHNDNDPSHGVLAGVFFALWSVAMLEVIGNMNGGSLIDIFL</sequence>
<comment type="caution">
    <text evidence="2">The sequence shown here is derived from an EMBL/GenBank/DDBJ whole genome shotgun (WGS) entry which is preliminary data.</text>
</comment>
<dbReference type="Proteomes" id="UP001145072">
    <property type="component" value="Unassembled WGS sequence"/>
</dbReference>
<proteinExistence type="predicted"/>
<feature type="transmembrane region" description="Helical" evidence="1">
    <location>
        <begin position="31"/>
        <end position="51"/>
    </location>
</feature>
<feature type="transmembrane region" description="Helical" evidence="1">
    <location>
        <begin position="7"/>
        <end position="25"/>
    </location>
</feature>
<name>A0A9X3WRP8_9BACI</name>
<reference evidence="2" key="1">
    <citation type="submission" date="2022-06" db="EMBL/GenBank/DDBJ databases">
        <title>Aquibacillus sp. a new bacterium isolated from soil saline samples.</title>
        <authorList>
            <person name="Galisteo C."/>
            <person name="De La Haba R."/>
            <person name="Sanchez-Porro C."/>
            <person name="Ventosa A."/>
        </authorList>
    </citation>
    <scope>NUCLEOTIDE SEQUENCE</scope>
    <source>
        <strain evidence="2">JCM 12387</strain>
    </source>
</reference>
<evidence type="ECO:0000256" key="1">
    <source>
        <dbReference type="SAM" id="Phobius"/>
    </source>
</evidence>
<dbReference type="RefSeq" id="WP_259868006.1">
    <property type="nucleotide sequence ID" value="NZ_JAOALK010000026.1"/>
</dbReference>
<keyword evidence="3" id="KW-1185">Reference proteome</keyword>
<keyword evidence="1" id="KW-0472">Membrane</keyword>
<gene>
    <name evidence="2" type="ORF">NC661_19395</name>
</gene>
<evidence type="ECO:0000313" key="2">
    <source>
        <dbReference type="EMBL" id="MDC3422521.1"/>
    </source>
</evidence>
<keyword evidence="1" id="KW-1133">Transmembrane helix</keyword>
<dbReference type="EMBL" id="JAMQJZ010000022">
    <property type="protein sequence ID" value="MDC3422521.1"/>
    <property type="molecule type" value="Genomic_DNA"/>
</dbReference>
<accession>A0A9X3WRP8</accession>
<keyword evidence="1" id="KW-0812">Transmembrane</keyword>
<dbReference type="AlphaFoldDB" id="A0A9X3WRP8"/>
<protein>
    <submittedName>
        <fullName evidence="2">Uncharacterized protein</fullName>
    </submittedName>
</protein>
<organism evidence="2 3">
    <name type="scientific">Aquibacillus koreensis</name>
    <dbReference type="NCBI Taxonomy" id="279446"/>
    <lineage>
        <taxon>Bacteria</taxon>
        <taxon>Bacillati</taxon>
        <taxon>Bacillota</taxon>
        <taxon>Bacilli</taxon>
        <taxon>Bacillales</taxon>
        <taxon>Bacillaceae</taxon>
        <taxon>Aquibacillus</taxon>
    </lineage>
</organism>